<dbReference type="InterPro" id="IPR050723">
    <property type="entry name" value="CFA/CMAS"/>
</dbReference>
<keyword evidence="5" id="KW-0443">Lipid metabolism</keyword>
<keyword evidence="3" id="KW-0808">Transferase</keyword>
<dbReference type="PIRSF" id="PIRSF003085">
    <property type="entry name" value="CMAS"/>
    <property type="match status" value="1"/>
</dbReference>
<dbReference type="InterPro" id="IPR029063">
    <property type="entry name" value="SAM-dependent_MTases_sf"/>
</dbReference>
<evidence type="ECO:0000256" key="5">
    <source>
        <dbReference type="ARBA" id="ARBA00023098"/>
    </source>
</evidence>
<dbReference type="InterPro" id="IPR003333">
    <property type="entry name" value="CMAS"/>
</dbReference>
<comment type="caution">
    <text evidence="7">The sequence shown here is derived from an EMBL/GenBank/DDBJ whole genome shotgun (WGS) entry which is preliminary data.</text>
</comment>
<dbReference type="CDD" id="cd02440">
    <property type="entry name" value="AdoMet_MTases"/>
    <property type="match status" value="1"/>
</dbReference>
<organism evidence="7 8">
    <name type="scientific">Streptantibioticus parmotrematis</name>
    <dbReference type="NCBI Taxonomy" id="2873249"/>
    <lineage>
        <taxon>Bacteria</taxon>
        <taxon>Bacillati</taxon>
        <taxon>Actinomycetota</taxon>
        <taxon>Actinomycetes</taxon>
        <taxon>Kitasatosporales</taxon>
        <taxon>Streptomycetaceae</taxon>
        <taxon>Streptantibioticus</taxon>
    </lineage>
</organism>
<evidence type="ECO:0000256" key="2">
    <source>
        <dbReference type="ARBA" id="ARBA00022603"/>
    </source>
</evidence>
<evidence type="ECO:0000256" key="3">
    <source>
        <dbReference type="ARBA" id="ARBA00022679"/>
    </source>
</evidence>
<keyword evidence="2" id="KW-0489">Methyltransferase</keyword>
<evidence type="ECO:0000313" key="7">
    <source>
        <dbReference type="EMBL" id="MBY8886730.1"/>
    </source>
</evidence>
<dbReference type="PANTHER" id="PTHR43667">
    <property type="entry name" value="CYCLOPROPANE-FATTY-ACYL-PHOSPHOLIPID SYNTHASE"/>
    <property type="match status" value="1"/>
</dbReference>
<evidence type="ECO:0000256" key="1">
    <source>
        <dbReference type="ARBA" id="ARBA00010815"/>
    </source>
</evidence>
<reference evidence="7 8" key="1">
    <citation type="submission" date="2021-08" db="EMBL/GenBank/DDBJ databases">
        <title>Streptomyces sp. PTM05 isolated from lichen.</title>
        <authorList>
            <person name="Somphong A."/>
            <person name="Phongsopitanun W."/>
            <person name="Tanasupawat S."/>
        </authorList>
    </citation>
    <scope>NUCLEOTIDE SEQUENCE [LARGE SCALE GENOMIC DNA]</scope>
    <source>
        <strain evidence="7 8">Ptm05</strain>
    </source>
</reference>
<protein>
    <submittedName>
        <fullName evidence="7">Cyclopropane-fatty-acyl-phospholipid synthase family protein</fullName>
    </submittedName>
</protein>
<name>A0ABS7QU64_9ACTN</name>
<keyword evidence="4" id="KW-0949">S-adenosyl-L-methionine</keyword>
<comment type="similarity">
    <text evidence="1">Belongs to the CFA/CMAS family.</text>
</comment>
<feature type="compositionally biased region" description="Low complexity" evidence="6">
    <location>
        <begin position="12"/>
        <end position="26"/>
    </location>
</feature>
<dbReference type="Proteomes" id="UP001198565">
    <property type="component" value="Unassembled WGS sequence"/>
</dbReference>
<evidence type="ECO:0000256" key="6">
    <source>
        <dbReference type="SAM" id="MobiDB-lite"/>
    </source>
</evidence>
<gene>
    <name evidence="7" type="ORF">K7472_17920</name>
</gene>
<evidence type="ECO:0000313" key="8">
    <source>
        <dbReference type="Proteomes" id="UP001198565"/>
    </source>
</evidence>
<feature type="region of interest" description="Disordered" evidence="6">
    <location>
        <begin position="1"/>
        <end position="42"/>
    </location>
</feature>
<dbReference type="EMBL" id="JAINVZ010000011">
    <property type="protein sequence ID" value="MBY8886730.1"/>
    <property type="molecule type" value="Genomic_DNA"/>
</dbReference>
<dbReference type="Gene3D" id="3.40.50.150">
    <property type="entry name" value="Vaccinia Virus protein VP39"/>
    <property type="match status" value="1"/>
</dbReference>
<sequence>MTSYVSPPAEPRPQVLAARPAAPAPRQGIDADRWPDVAGLPPGSRARSAVAAALVRSALRRLPLRVRWGGGSVTGGAGPLLDVRDPEAFFRRIGADGLIGFGESYLAREWDSDDLVGVLEVLAAHVTRLVPPALQRLRGVWAHRHPGAERNTPDGARGNIRRHYDLSNDLFALFLDETMTYSSAVFTDPAADGWDELADAQRRKADRLLDLAEVRTGTRLLEIGTGWGDLALRAARRGARVRTVTLSHEQRDLALRRIARAGLADRVSVELRDYREVEGAYDAVVSVEMVEAVGEEYWPVYFDALDRLTVPGGRVALQTITMPHDRMLATRDTYTWIHKYVFPGGMLPSLEAIRQATAHTGLRVTSDDGFGTHYARTLRLWRERFTRRAEAVERLGFDATFRRMWEFYLAYSEAGFRAGYLDVRQIAFTADGVARGGAR</sequence>
<accession>A0ABS7QU64</accession>
<dbReference type="PANTHER" id="PTHR43667:SF2">
    <property type="entry name" value="FATTY ACID C-METHYL TRANSFERASE"/>
    <property type="match status" value="1"/>
</dbReference>
<dbReference type="SUPFAM" id="SSF53335">
    <property type="entry name" value="S-adenosyl-L-methionine-dependent methyltransferases"/>
    <property type="match status" value="1"/>
</dbReference>
<dbReference type="Pfam" id="PF02353">
    <property type="entry name" value="CMAS"/>
    <property type="match status" value="1"/>
</dbReference>
<evidence type="ECO:0000256" key="4">
    <source>
        <dbReference type="ARBA" id="ARBA00022691"/>
    </source>
</evidence>
<keyword evidence="8" id="KW-1185">Reference proteome</keyword>
<dbReference type="RefSeq" id="WP_222979178.1">
    <property type="nucleotide sequence ID" value="NZ_JAINVZ010000011.1"/>
</dbReference>
<proteinExistence type="inferred from homology"/>